<gene>
    <name evidence="5" type="primary">dhmA</name>
    <name evidence="5" type="ORF">SK3146_02647</name>
</gene>
<feature type="domain" description="Epoxide hydrolase N-terminal" evidence="4">
    <location>
        <begin position="13"/>
        <end position="118"/>
    </location>
</feature>
<dbReference type="GO" id="GO:0018786">
    <property type="term" value="F:haloalkane dehalogenase activity"/>
    <property type="evidence" value="ECO:0007669"/>
    <property type="project" value="UniProtKB-EC"/>
</dbReference>
<dbReference type="PANTHER" id="PTHR21661:SF35">
    <property type="entry name" value="EPOXIDE HYDROLASE"/>
    <property type="match status" value="1"/>
</dbReference>
<dbReference type="EMBL" id="CP027059">
    <property type="protein sequence ID" value="UQZ83460.1"/>
    <property type="molecule type" value="Genomic_DNA"/>
</dbReference>
<dbReference type="InterPro" id="IPR016292">
    <property type="entry name" value="Epoxide_hydrolase"/>
</dbReference>
<evidence type="ECO:0000256" key="2">
    <source>
        <dbReference type="ARBA" id="ARBA00022797"/>
    </source>
</evidence>
<dbReference type="EC" id="3.8.1.5" evidence="5"/>
<dbReference type="Gene3D" id="3.40.50.1820">
    <property type="entry name" value="alpha/beta hydrolase"/>
    <property type="match status" value="1"/>
</dbReference>
<reference evidence="5" key="2">
    <citation type="journal article" date="2021" name="J Anim Sci Technol">
        <title>Complete genome sequence of Paenibacillus konkukensis sp. nov. SK3146 as a potential probiotic strain.</title>
        <authorList>
            <person name="Jung H.I."/>
            <person name="Park S."/>
            <person name="Niu K.M."/>
            <person name="Lee S.W."/>
            <person name="Kothari D."/>
            <person name="Yi K.J."/>
            <person name="Kim S.K."/>
        </authorList>
    </citation>
    <scope>NUCLEOTIDE SEQUENCE</scope>
    <source>
        <strain evidence="5">SK3146</strain>
    </source>
</reference>
<sequence length="395" mass="43667">MMNPIYSAATKDIRPFRIETSQEALDDLSNRLALTRWPDELPGVGWNYGVPLNFVKEMTEYWTASFDWRKQEQRLNEIPQYMTTIDGANIHFFHIQSPEPNATPLLLIHGWPGSPVEFLDLIGPLTDPASYGGDAGDAFHLVIPSIPGFGLSGPTKEAGWTSGRAAQAFAELMNRLGYERYGVQGGDMGAMIAPELGRFAADRVIGVHVNAATLGFIPMGQVEEEVLGSLSDAEKIRLGRLGQFMKERFGFNAIQSTRPQTLAYGLHDSPVGLLAWTSELFYGFGDAVGAVDRDRFLTNLMLYWLSGTANSSARMYYEGAHDPAAWAPKAPSNTPVGVAVFQSSDVAIRRYAEQSNRIVHWSEFDRGTHFAAIDAPDLMIGDIRNFFRGLNVLRV</sequence>
<keyword evidence="3 5" id="KW-0378">Hydrolase</keyword>
<dbReference type="PIRSF" id="PIRSF001112">
    <property type="entry name" value="Epoxide_hydrolase"/>
    <property type="match status" value="1"/>
</dbReference>
<dbReference type="PANTHER" id="PTHR21661">
    <property type="entry name" value="EPOXIDE HYDROLASE 1-RELATED"/>
    <property type="match status" value="1"/>
</dbReference>
<evidence type="ECO:0000259" key="4">
    <source>
        <dbReference type="Pfam" id="PF06441"/>
    </source>
</evidence>
<evidence type="ECO:0000256" key="1">
    <source>
        <dbReference type="ARBA" id="ARBA00010088"/>
    </source>
</evidence>
<dbReference type="InterPro" id="IPR000639">
    <property type="entry name" value="Epox_hydrolase-like"/>
</dbReference>
<keyword evidence="2" id="KW-0058">Aromatic hydrocarbons catabolism</keyword>
<evidence type="ECO:0000313" key="5">
    <source>
        <dbReference type="EMBL" id="UQZ83460.1"/>
    </source>
</evidence>
<proteinExistence type="inferred from homology"/>
<dbReference type="PRINTS" id="PR00412">
    <property type="entry name" value="EPOXHYDRLASE"/>
</dbReference>
<dbReference type="RefSeq" id="WP_249865474.1">
    <property type="nucleotide sequence ID" value="NZ_CP027059.1"/>
</dbReference>
<dbReference type="Pfam" id="PF06441">
    <property type="entry name" value="EHN"/>
    <property type="match status" value="1"/>
</dbReference>
<protein>
    <submittedName>
        <fullName evidence="5">Haloalkane dehalogenase</fullName>
        <ecNumber evidence="5">3.8.1.5</ecNumber>
    </submittedName>
</protein>
<comment type="similarity">
    <text evidence="1">Belongs to the peptidase S33 family.</text>
</comment>
<name>A0ABY4RMP9_9BACL</name>
<evidence type="ECO:0000313" key="6">
    <source>
        <dbReference type="Proteomes" id="UP001057134"/>
    </source>
</evidence>
<reference evidence="5" key="1">
    <citation type="submission" date="2018-02" db="EMBL/GenBank/DDBJ databases">
        <authorList>
            <person name="Kim S.-K."/>
            <person name="Jung H.-I."/>
            <person name="Lee S.-W."/>
        </authorList>
    </citation>
    <scope>NUCLEOTIDE SEQUENCE</scope>
    <source>
        <strain evidence="5">SK3146</strain>
    </source>
</reference>
<dbReference type="SUPFAM" id="SSF53474">
    <property type="entry name" value="alpha/beta-Hydrolases"/>
    <property type="match status" value="1"/>
</dbReference>
<dbReference type="InterPro" id="IPR029058">
    <property type="entry name" value="AB_hydrolase_fold"/>
</dbReference>
<keyword evidence="6" id="KW-1185">Reference proteome</keyword>
<dbReference type="InterPro" id="IPR010497">
    <property type="entry name" value="Epoxide_hydro_N"/>
</dbReference>
<accession>A0ABY4RMP9</accession>
<organism evidence="5 6">
    <name type="scientific">Paenibacillus konkukensis</name>
    <dbReference type="NCBI Taxonomy" id="2020716"/>
    <lineage>
        <taxon>Bacteria</taxon>
        <taxon>Bacillati</taxon>
        <taxon>Bacillota</taxon>
        <taxon>Bacilli</taxon>
        <taxon>Bacillales</taxon>
        <taxon>Paenibacillaceae</taxon>
        <taxon>Paenibacillus</taxon>
    </lineage>
</organism>
<evidence type="ECO:0000256" key="3">
    <source>
        <dbReference type="ARBA" id="ARBA00022801"/>
    </source>
</evidence>
<dbReference type="Proteomes" id="UP001057134">
    <property type="component" value="Chromosome"/>
</dbReference>